<evidence type="ECO:0000256" key="1">
    <source>
        <dbReference type="SAM" id="Phobius"/>
    </source>
</evidence>
<dbReference type="EMBL" id="CP001034">
    <property type="protein sequence ID" value="ACB85933.1"/>
    <property type="molecule type" value="Genomic_DNA"/>
</dbReference>
<dbReference type="OrthoDB" id="161024at2"/>
<dbReference type="STRING" id="457570.Nther_2368"/>
<keyword evidence="3" id="KW-1185">Reference proteome</keyword>
<dbReference type="HOGENOM" id="CLU_099320_0_1_9"/>
<protein>
    <recommendedName>
        <fullName evidence="4">Stage II sporulation protein M</fullName>
    </recommendedName>
</protein>
<organism evidence="2 3">
    <name type="scientific">Natranaerobius thermophilus (strain ATCC BAA-1301 / DSM 18059 / JW/NM-WN-LF)</name>
    <dbReference type="NCBI Taxonomy" id="457570"/>
    <lineage>
        <taxon>Bacteria</taxon>
        <taxon>Bacillati</taxon>
        <taxon>Bacillota</taxon>
        <taxon>Clostridia</taxon>
        <taxon>Natranaerobiales</taxon>
        <taxon>Natranaerobiaceae</taxon>
        <taxon>Natranaerobius</taxon>
    </lineage>
</organism>
<keyword evidence="1" id="KW-0812">Transmembrane</keyword>
<feature type="transmembrane region" description="Helical" evidence="1">
    <location>
        <begin position="178"/>
        <end position="201"/>
    </location>
</feature>
<keyword evidence="1" id="KW-1133">Transmembrane helix</keyword>
<dbReference type="InterPro" id="IPR002798">
    <property type="entry name" value="SpoIIM-like"/>
</dbReference>
<name>B2A0Q3_NATTJ</name>
<dbReference type="InParanoid" id="B2A0Q3"/>
<feature type="transmembrane region" description="Helical" evidence="1">
    <location>
        <begin position="108"/>
        <end position="132"/>
    </location>
</feature>
<dbReference type="eggNOG" id="COG1300">
    <property type="taxonomic scope" value="Bacteria"/>
</dbReference>
<feature type="transmembrane region" description="Helical" evidence="1">
    <location>
        <begin position="80"/>
        <end position="101"/>
    </location>
</feature>
<reference evidence="2 3" key="1">
    <citation type="submission" date="2008-04" db="EMBL/GenBank/DDBJ databases">
        <title>Complete sequence of chromosome of Natranaerobius thermophilus JW/NM-WN-LF.</title>
        <authorList>
            <consortium name="US DOE Joint Genome Institute"/>
            <person name="Copeland A."/>
            <person name="Lucas S."/>
            <person name="Lapidus A."/>
            <person name="Glavina del Rio T."/>
            <person name="Dalin E."/>
            <person name="Tice H."/>
            <person name="Bruce D."/>
            <person name="Goodwin L."/>
            <person name="Pitluck S."/>
            <person name="Chertkov O."/>
            <person name="Brettin T."/>
            <person name="Detter J.C."/>
            <person name="Han C."/>
            <person name="Kuske C.R."/>
            <person name="Schmutz J."/>
            <person name="Larimer F."/>
            <person name="Land M."/>
            <person name="Hauser L."/>
            <person name="Kyrpides N."/>
            <person name="Lykidis A."/>
            <person name="Mesbah N.M."/>
            <person name="Wiegel J."/>
        </authorList>
    </citation>
    <scope>NUCLEOTIDE SEQUENCE [LARGE SCALE GENOMIC DNA]</scope>
    <source>
        <strain evidence="3">ATCC BAA-1301 / DSM 18059 / JW/NM-WN-LF</strain>
    </source>
</reference>
<accession>B2A0Q3</accession>
<evidence type="ECO:0000313" key="2">
    <source>
        <dbReference type="EMBL" id="ACB85933.1"/>
    </source>
</evidence>
<reference evidence="2 3" key="2">
    <citation type="journal article" date="2011" name="J. Bacteriol.">
        <title>Complete genome sequence of the anaerobic, halophilic alkalithermophile Natranaerobius thermophilus JW/NM-WN-LF.</title>
        <authorList>
            <person name="Zhao B."/>
            <person name="Mesbah N.M."/>
            <person name="Dalin E."/>
            <person name="Goodwin L."/>
            <person name="Nolan M."/>
            <person name="Pitluck S."/>
            <person name="Chertkov O."/>
            <person name="Brettin T.S."/>
            <person name="Han J."/>
            <person name="Larimer F.W."/>
            <person name="Land M.L."/>
            <person name="Hauser L."/>
            <person name="Kyrpides N."/>
            <person name="Wiegel J."/>
        </authorList>
    </citation>
    <scope>NUCLEOTIDE SEQUENCE [LARGE SCALE GENOMIC DNA]</scope>
    <source>
        <strain evidence="3">ATCC BAA-1301 / DSM 18059 / JW/NM-WN-LF</strain>
    </source>
</reference>
<gene>
    <name evidence="2" type="ordered locus">Nther_2368</name>
</gene>
<feature type="transmembrane region" description="Helical" evidence="1">
    <location>
        <begin position="138"/>
        <end position="157"/>
    </location>
</feature>
<feature type="transmembrane region" description="Helical" evidence="1">
    <location>
        <begin position="20"/>
        <end position="41"/>
    </location>
</feature>
<dbReference type="PANTHER" id="PTHR35337">
    <property type="entry name" value="SLR1478 PROTEIN"/>
    <property type="match status" value="1"/>
</dbReference>
<dbReference type="AlphaFoldDB" id="B2A0Q3"/>
<dbReference type="Proteomes" id="UP000001683">
    <property type="component" value="Chromosome"/>
</dbReference>
<dbReference type="RefSeq" id="WP_012448783.1">
    <property type="nucleotide sequence ID" value="NC_010718.1"/>
</dbReference>
<proteinExistence type="predicted"/>
<evidence type="ECO:0000313" key="3">
    <source>
        <dbReference type="Proteomes" id="UP000001683"/>
    </source>
</evidence>
<evidence type="ECO:0008006" key="4">
    <source>
        <dbReference type="Google" id="ProtNLM"/>
    </source>
</evidence>
<sequence>MMENFLSNNLKYLKLNSLWVKASTIVFFGSALFFGGIASLYPQLVENIFYGYFTEIEQIGEQVFGADPLIGTVMLFWNNLMASLIMILFGIILSLPTLFALSINGGALGVLASFMSFQGINPIPVYILGILPHGIFEIPAILISGGLGLKIGYQLLFPPSSANRLAALKTNINHGIKLLPGIVILLAVAAVIEIFVTPQLLDLAGLNMEHN</sequence>
<dbReference type="Pfam" id="PF01944">
    <property type="entry name" value="SpoIIM"/>
    <property type="match status" value="1"/>
</dbReference>
<keyword evidence="1" id="KW-0472">Membrane</keyword>
<dbReference type="KEGG" id="nth:Nther_2368"/>
<dbReference type="PANTHER" id="PTHR35337:SF1">
    <property type="entry name" value="SLR1478 PROTEIN"/>
    <property type="match status" value="1"/>
</dbReference>